<evidence type="ECO:0000256" key="2">
    <source>
        <dbReference type="ARBA" id="ARBA00022490"/>
    </source>
</evidence>
<dbReference type="Gene3D" id="3.40.50.2300">
    <property type="match status" value="1"/>
</dbReference>
<dbReference type="InterPro" id="IPR018062">
    <property type="entry name" value="HTH_AraC-typ_CS"/>
</dbReference>
<dbReference type="Pfam" id="PF17853">
    <property type="entry name" value="GGDEF_2"/>
    <property type="match status" value="1"/>
</dbReference>
<evidence type="ECO:0000256" key="8">
    <source>
        <dbReference type="PROSITE-ProRule" id="PRU00169"/>
    </source>
</evidence>
<feature type="modified residue" description="4-aspartylphosphate" evidence="8">
    <location>
        <position position="53"/>
    </location>
</feature>
<keyword evidence="6" id="KW-0238">DNA-binding</keyword>
<dbReference type="RefSeq" id="WP_171414796.1">
    <property type="nucleotide sequence ID" value="NZ_JABFOR010000002.1"/>
</dbReference>
<dbReference type="InterPro" id="IPR011006">
    <property type="entry name" value="CheY-like_superfamily"/>
</dbReference>
<dbReference type="SMART" id="SM00342">
    <property type="entry name" value="HTH_ARAC"/>
    <property type="match status" value="1"/>
</dbReference>
<dbReference type="GO" id="GO:0043565">
    <property type="term" value="F:sequence-specific DNA binding"/>
    <property type="evidence" value="ECO:0007669"/>
    <property type="project" value="InterPro"/>
</dbReference>
<dbReference type="PROSITE" id="PS00041">
    <property type="entry name" value="HTH_ARAC_FAMILY_1"/>
    <property type="match status" value="1"/>
</dbReference>
<name>A0AAP7DHC6_PAEAL</name>
<comment type="subcellular location">
    <subcellularLocation>
        <location evidence="1">Cytoplasm</location>
    </subcellularLocation>
</comment>
<dbReference type="CDD" id="cd17536">
    <property type="entry name" value="REC_YesN-like"/>
    <property type="match status" value="1"/>
</dbReference>
<evidence type="ECO:0000256" key="4">
    <source>
        <dbReference type="ARBA" id="ARBA00023012"/>
    </source>
</evidence>
<dbReference type="InterPro" id="IPR001789">
    <property type="entry name" value="Sig_transdc_resp-reg_receiver"/>
</dbReference>
<dbReference type="InterPro" id="IPR009057">
    <property type="entry name" value="Homeodomain-like_sf"/>
</dbReference>
<evidence type="ECO:0000256" key="1">
    <source>
        <dbReference type="ARBA" id="ARBA00004496"/>
    </source>
</evidence>
<dbReference type="Pfam" id="PF12833">
    <property type="entry name" value="HTH_18"/>
    <property type="match status" value="1"/>
</dbReference>
<proteinExistence type="predicted"/>
<evidence type="ECO:0000313" key="11">
    <source>
        <dbReference type="EMBL" id="NOJ69474.1"/>
    </source>
</evidence>
<dbReference type="SMART" id="SM00448">
    <property type="entry name" value="REC"/>
    <property type="match status" value="1"/>
</dbReference>
<dbReference type="InterPro" id="IPR051552">
    <property type="entry name" value="HptR"/>
</dbReference>
<dbReference type="Proteomes" id="UP000552038">
    <property type="component" value="Unassembled WGS sequence"/>
</dbReference>
<evidence type="ECO:0000313" key="12">
    <source>
        <dbReference type="Proteomes" id="UP000552038"/>
    </source>
</evidence>
<dbReference type="PANTHER" id="PTHR42713">
    <property type="entry name" value="HISTIDINE KINASE-RELATED"/>
    <property type="match status" value="1"/>
</dbReference>
<evidence type="ECO:0000259" key="9">
    <source>
        <dbReference type="PROSITE" id="PS01124"/>
    </source>
</evidence>
<dbReference type="SUPFAM" id="SSF52172">
    <property type="entry name" value="CheY-like"/>
    <property type="match status" value="1"/>
</dbReference>
<dbReference type="InterPro" id="IPR020449">
    <property type="entry name" value="Tscrpt_reg_AraC-type_HTH"/>
</dbReference>
<organism evidence="11 12">
    <name type="scientific">Paenibacillus alvei</name>
    <name type="common">Bacillus alvei</name>
    <dbReference type="NCBI Taxonomy" id="44250"/>
    <lineage>
        <taxon>Bacteria</taxon>
        <taxon>Bacillati</taxon>
        <taxon>Bacillota</taxon>
        <taxon>Bacilli</taxon>
        <taxon>Bacillales</taxon>
        <taxon>Paenibacillaceae</taxon>
        <taxon>Paenibacillus</taxon>
    </lineage>
</organism>
<evidence type="ECO:0000256" key="7">
    <source>
        <dbReference type="ARBA" id="ARBA00023163"/>
    </source>
</evidence>
<dbReference type="AlphaFoldDB" id="A0AAP7DHC6"/>
<dbReference type="InterPro" id="IPR018060">
    <property type="entry name" value="HTH_AraC"/>
</dbReference>
<evidence type="ECO:0000256" key="3">
    <source>
        <dbReference type="ARBA" id="ARBA00022553"/>
    </source>
</evidence>
<dbReference type="PANTHER" id="PTHR42713:SF3">
    <property type="entry name" value="TRANSCRIPTIONAL REGULATORY PROTEIN HPTR"/>
    <property type="match status" value="1"/>
</dbReference>
<dbReference type="PRINTS" id="PR00032">
    <property type="entry name" value="HTHARAC"/>
</dbReference>
<reference evidence="11 12" key="1">
    <citation type="submission" date="2020-05" db="EMBL/GenBank/DDBJ databases">
        <title>Whole genome sequencing and identification of novel metabolites from Paenibacillus alvei strain JR949.</title>
        <authorList>
            <person name="Rajendhran J."/>
            <person name="Sree Pranav P."/>
            <person name="Mahalakshmi B."/>
            <person name="Karthikeyan R."/>
        </authorList>
    </citation>
    <scope>NUCLEOTIDE SEQUENCE [LARGE SCALE GENOMIC DNA]</scope>
    <source>
        <strain evidence="11 12">JR949</strain>
    </source>
</reference>
<keyword evidence="2" id="KW-0963">Cytoplasm</keyword>
<dbReference type="GO" id="GO:0003700">
    <property type="term" value="F:DNA-binding transcription factor activity"/>
    <property type="evidence" value="ECO:0007669"/>
    <property type="project" value="InterPro"/>
</dbReference>
<dbReference type="GO" id="GO:0005737">
    <property type="term" value="C:cytoplasm"/>
    <property type="evidence" value="ECO:0007669"/>
    <property type="project" value="UniProtKB-SubCell"/>
</dbReference>
<evidence type="ECO:0000256" key="6">
    <source>
        <dbReference type="ARBA" id="ARBA00023125"/>
    </source>
</evidence>
<dbReference type="PROSITE" id="PS50110">
    <property type="entry name" value="RESPONSE_REGULATORY"/>
    <property type="match status" value="1"/>
</dbReference>
<dbReference type="Pfam" id="PF00072">
    <property type="entry name" value="Response_reg"/>
    <property type="match status" value="1"/>
</dbReference>
<keyword evidence="4" id="KW-0902">Two-component regulatory system</keyword>
<accession>A0AAP7DHC6</accession>
<sequence length="528" mass="60345">MNLLIVEDETRFLQNLLHMPWEDHDIEVVGSANNGAEALAQIQIKQPDIILMDIQMPEMDGLSLACQVARDYSSTKIIILSGHDKFSYAQTAVELGVYKYLLKPAAEMDILQTVTDAARCIKAELMERTRQLMMQEQWTQYLPILHQHTLRNLAYGKYQIEDLEASCASLGLHIDIHSRYAVIVLDVDEQTDSSNENGMTMDKLVHFIRNHLPIPDYYVCTEEDKAIIVIGRAGALEQNQQQLFGIHIIMEKLIRNIKQCLGIVVSAGISGGTGKIDELLPLYIQAKKALQNRVVYGTGIAIPYDDPLQVEFTNRPNYEHEDKQLEMALEALDQELAMRMISNMCEAVKNNSASYEIMMEQLMYIVGVLTLFIRKRGWSVQDVTGEDFDFLSNVQSLTTPERMYDVLHRAVRSIISYAESHDRKVTHPTVQAIIELLETEQEQEFTLHTIADRFYVNASYLSRLFKQETGMPFTSYVLEHKMERARTALMNGARVYDAAAMIGYRDVSYFTKIFRKYWGVTPSSVKNK</sequence>
<keyword evidence="5" id="KW-0805">Transcription regulation</keyword>
<gene>
    <name evidence="11" type="ORF">HMI46_02720</name>
</gene>
<dbReference type="Gene3D" id="1.10.10.60">
    <property type="entry name" value="Homeodomain-like"/>
    <property type="match status" value="2"/>
</dbReference>
<keyword evidence="3 8" id="KW-0597">Phosphoprotein</keyword>
<dbReference type="SUPFAM" id="SSF46689">
    <property type="entry name" value="Homeodomain-like"/>
    <property type="match status" value="2"/>
</dbReference>
<dbReference type="GO" id="GO:0000160">
    <property type="term" value="P:phosphorelay signal transduction system"/>
    <property type="evidence" value="ECO:0007669"/>
    <property type="project" value="UniProtKB-KW"/>
</dbReference>
<comment type="caution">
    <text evidence="11">The sequence shown here is derived from an EMBL/GenBank/DDBJ whole genome shotgun (WGS) entry which is preliminary data.</text>
</comment>
<dbReference type="InterPro" id="IPR041522">
    <property type="entry name" value="CdaR_GGDEF"/>
</dbReference>
<feature type="domain" description="HTH araC/xylS-type" evidence="9">
    <location>
        <begin position="431"/>
        <end position="528"/>
    </location>
</feature>
<protein>
    <submittedName>
        <fullName evidence="11">Response regulator</fullName>
    </submittedName>
</protein>
<dbReference type="EMBL" id="JABFOR010000002">
    <property type="protein sequence ID" value="NOJ69474.1"/>
    <property type="molecule type" value="Genomic_DNA"/>
</dbReference>
<feature type="domain" description="Response regulatory" evidence="10">
    <location>
        <begin position="2"/>
        <end position="118"/>
    </location>
</feature>
<keyword evidence="7" id="KW-0804">Transcription</keyword>
<evidence type="ECO:0000256" key="5">
    <source>
        <dbReference type="ARBA" id="ARBA00023015"/>
    </source>
</evidence>
<dbReference type="PROSITE" id="PS01124">
    <property type="entry name" value="HTH_ARAC_FAMILY_2"/>
    <property type="match status" value="1"/>
</dbReference>
<evidence type="ECO:0000259" key="10">
    <source>
        <dbReference type="PROSITE" id="PS50110"/>
    </source>
</evidence>